<evidence type="ECO:0000313" key="2">
    <source>
        <dbReference type="EMBL" id="KAK7487693.1"/>
    </source>
</evidence>
<sequence length="91" mass="10408">MFSSTQAPAGEESMRKRLRHNTKNSFRFRSSATATKEKSKYRNYVLLGVAAEQRRHLAHRSHGIHEFPLYPGTLLLLTQSLHALQVLVTMT</sequence>
<protein>
    <submittedName>
        <fullName evidence="2">Uncharacterized protein</fullName>
    </submittedName>
</protein>
<dbReference type="EMBL" id="JACVVK020000161">
    <property type="protein sequence ID" value="KAK7487693.1"/>
    <property type="molecule type" value="Genomic_DNA"/>
</dbReference>
<dbReference type="AlphaFoldDB" id="A0ABD0KKY1"/>
<keyword evidence="3" id="KW-1185">Reference proteome</keyword>
<accession>A0ABD0KKY1</accession>
<evidence type="ECO:0000313" key="3">
    <source>
        <dbReference type="Proteomes" id="UP001519460"/>
    </source>
</evidence>
<name>A0ABD0KKY1_9CAEN</name>
<organism evidence="2 3">
    <name type="scientific">Batillaria attramentaria</name>
    <dbReference type="NCBI Taxonomy" id="370345"/>
    <lineage>
        <taxon>Eukaryota</taxon>
        <taxon>Metazoa</taxon>
        <taxon>Spiralia</taxon>
        <taxon>Lophotrochozoa</taxon>
        <taxon>Mollusca</taxon>
        <taxon>Gastropoda</taxon>
        <taxon>Caenogastropoda</taxon>
        <taxon>Sorbeoconcha</taxon>
        <taxon>Cerithioidea</taxon>
        <taxon>Batillariidae</taxon>
        <taxon>Batillaria</taxon>
    </lineage>
</organism>
<gene>
    <name evidence="2" type="ORF">BaRGS_00021112</name>
</gene>
<proteinExistence type="predicted"/>
<feature type="region of interest" description="Disordered" evidence="1">
    <location>
        <begin position="1"/>
        <end position="36"/>
    </location>
</feature>
<feature type="compositionally biased region" description="Polar residues" evidence="1">
    <location>
        <begin position="23"/>
        <end position="34"/>
    </location>
</feature>
<dbReference type="Proteomes" id="UP001519460">
    <property type="component" value="Unassembled WGS sequence"/>
</dbReference>
<reference evidence="2 3" key="1">
    <citation type="journal article" date="2023" name="Sci. Data">
        <title>Genome assembly of the Korean intertidal mud-creeper Batillaria attramentaria.</title>
        <authorList>
            <person name="Patra A.K."/>
            <person name="Ho P.T."/>
            <person name="Jun S."/>
            <person name="Lee S.J."/>
            <person name="Kim Y."/>
            <person name="Won Y.J."/>
        </authorList>
    </citation>
    <scope>NUCLEOTIDE SEQUENCE [LARGE SCALE GENOMIC DNA]</scope>
    <source>
        <strain evidence="2">Wonlab-2016</strain>
    </source>
</reference>
<evidence type="ECO:0000256" key="1">
    <source>
        <dbReference type="SAM" id="MobiDB-lite"/>
    </source>
</evidence>
<comment type="caution">
    <text evidence="2">The sequence shown here is derived from an EMBL/GenBank/DDBJ whole genome shotgun (WGS) entry which is preliminary data.</text>
</comment>